<dbReference type="Proteomes" id="UP000004367">
    <property type="component" value="Unassembled WGS sequence"/>
</dbReference>
<organism evidence="9 10">
    <name type="scientific">Mobilicoccus pelagius NBRC 104925</name>
    <dbReference type="NCBI Taxonomy" id="1089455"/>
    <lineage>
        <taxon>Bacteria</taxon>
        <taxon>Bacillati</taxon>
        <taxon>Actinomycetota</taxon>
        <taxon>Actinomycetes</taxon>
        <taxon>Micrococcales</taxon>
        <taxon>Dermatophilaceae</taxon>
        <taxon>Mobilicoccus</taxon>
    </lineage>
</organism>
<dbReference type="GO" id="GO:0048039">
    <property type="term" value="F:ubiquinone binding"/>
    <property type="evidence" value="ECO:0007669"/>
    <property type="project" value="TreeGrafter"/>
</dbReference>
<accession>H5UQC0</accession>
<feature type="transmembrane region" description="Helical" evidence="7">
    <location>
        <begin position="6"/>
        <end position="22"/>
    </location>
</feature>
<feature type="transmembrane region" description="Helical" evidence="7">
    <location>
        <begin position="112"/>
        <end position="129"/>
    </location>
</feature>
<evidence type="ECO:0000256" key="3">
    <source>
        <dbReference type="ARBA" id="ARBA00022692"/>
    </source>
</evidence>
<comment type="subcellular location">
    <subcellularLocation>
        <location evidence="1">Endomembrane system</location>
        <topology evidence="1">Multi-pass membrane protein</topology>
    </subcellularLocation>
    <subcellularLocation>
        <location evidence="6">Membrane</location>
        <topology evidence="6">Multi-pass membrane protein</topology>
    </subcellularLocation>
</comment>
<feature type="transmembrane region" description="Helical" evidence="7">
    <location>
        <begin position="79"/>
        <end position="100"/>
    </location>
</feature>
<comment type="caution">
    <text evidence="9">The sequence shown here is derived from an EMBL/GenBank/DDBJ whole genome shotgun (WGS) entry which is preliminary data.</text>
</comment>
<feature type="transmembrane region" description="Helical" evidence="7">
    <location>
        <begin position="305"/>
        <end position="327"/>
    </location>
</feature>
<dbReference type="PANTHER" id="PTHR43507">
    <property type="entry name" value="NADH-UBIQUINONE OXIDOREDUCTASE CHAIN 4"/>
    <property type="match status" value="1"/>
</dbReference>
<dbReference type="PRINTS" id="PR01437">
    <property type="entry name" value="NUOXDRDTASE4"/>
</dbReference>
<keyword evidence="10" id="KW-1185">Reference proteome</keyword>
<evidence type="ECO:0000313" key="10">
    <source>
        <dbReference type="Proteomes" id="UP000004367"/>
    </source>
</evidence>
<keyword evidence="4 7" id="KW-1133">Transmembrane helix</keyword>
<dbReference type="STRING" id="1089455.MOPEL_031_00310"/>
<evidence type="ECO:0000256" key="1">
    <source>
        <dbReference type="ARBA" id="ARBA00004127"/>
    </source>
</evidence>
<dbReference type="InterPro" id="IPR010227">
    <property type="entry name" value="NADH_Q_OxRdtase_chainM/4"/>
</dbReference>
<dbReference type="NCBIfam" id="TIGR01972">
    <property type="entry name" value="NDH_I_M"/>
    <property type="match status" value="1"/>
</dbReference>
<evidence type="ECO:0000256" key="6">
    <source>
        <dbReference type="RuleBase" id="RU000320"/>
    </source>
</evidence>
<feature type="transmembrane region" description="Helical" evidence="7">
    <location>
        <begin position="29"/>
        <end position="48"/>
    </location>
</feature>
<dbReference type="GO" id="GO:0008137">
    <property type="term" value="F:NADH dehydrogenase (ubiquinone) activity"/>
    <property type="evidence" value="ECO:0007669"/>
    <property type="project" value="InterPro"/>
</dbReference>
<dbReference type="AlphaFoldDB" id="H5UQC0"/>
<sequence>MPLLTILGLVPLVGALVVLLAGERMARILALVFSLVTLAGSLWLWAMFDTSPARQQFQFSEAYPWIPQWGVSYALGLDGMALAMIVMAAILVPICILAAWHDVPMTGGRRHRGYFAWMLVLETLMIGVFAATDVFLFYVFFEAMLIPVYFLINNYGGENRGPAALKFLLFSLAGGLIMLVAVIAVYFEGPGGADGFLVSRLTGLQMNSVVENLLFVGFFIAFAVKAPMWPVHTWLPDAATAARPATAVLLVGVLDKVGTYGMIRFCLQMFPNASQWATPVILGLALVSIIYGAILAIGANDMMRLIAYTSVSHFGFIVLGIFAMTSVSMSGSVLYMLNHGFSTAALFLLAGMLVARHESKDVRDYGGWQRVTPLLAGSFLIAGLSGMALPGVGAFISEFLVMMGTFQRYPIVAAISSVGIILAATYILVLYLRVFTGPAPGGRLVEHDGVVSYDDPRIGDHADHGVATQESAGAHAAHMSTTAEAASTSGAVDTAVRPAPLVGRVPDLVGREKLVVVPLIALFLALGFFPRVALDVIDPAVTQTLHLVGVTDPAPAVGAQNGSAK</sequence>
<feature type="transmembrane region" description="Helical" evidence="7">
    <location>
        <begin position="333"/>
        <end position="354"/>
    </location>
</feature>
<feature type="domain" description="NADH:quinone oxidoreductase/Mrp antiporter transmembrane" evidence="8">
    <location>
        <begin position="131"/>
        <end position="419"/>
    </location>
</feature>
<evidence type="ECO:0000259" key="8">
    <source>
        <dbReference type="Pfam" id="PF00361"/>
    </source>
</evidence>
<dbReference type="NCBIfam" id="NF004500">
    <property type="entry name" value="PRK05846.1-4"/>
    <property type="match status" value="1"/>
</dbReference>
<dbReference type="Pfam" id="PF00361">
    <property type="entry name" value="Proton_antipo_M"/>
    <property type="match status" value="1"/>
</dbReference>
<dbReference type="PANTHER" id="PTHR43507:SF1">
    <property type="entry name" value="NADH-UBIQUINONE OXIDOREDUCTASE CHAIN 4"/>
    <property type="match status" value="1"/>
</dbReference>
<feature type="transmembrane region" description="Helical" evidence="7">
    <location>
        <begin position="247"/>
        <end position="270"/>
    </location>
</feature>
<evidence type="ECO:0000256" key="4">
    <source>
        <dbReference type="ARBA" id="ARBA00022989"/>
    </source>
</evidence>
<dbReference type="GO" id="GO:0016020">
    <property type="term" value="C:membrane"/>
    <property type="evidence" value="ECO:0007669"/>
    <property type="project" value="UniProtKB-SubCell"/>
</dbReference>
<keyword evidence="3 6" id="KW-0812">Transmembrane</keyword>
<feature type="transmembrane region" description="Helical" evidence="7">
    <location>
        <begin position="276"/>
        <end position="298"/>
    </location>
</feature>
<dbReference type="eggNOG" id="COG1008">
    <property type="taxonomic scope" value="Bacteria"/>
</dbReference>
<feature type="transmembrane region" description="Helical" evidence="7">
    <location>
        <begin position="514"/>
        <end position="534"/>
    </location>
</feature>
<feature type="transmembrane region" description="Helical" evidence="7">
    <location>
        <begin position="135"/>
        <end position="152"/>
    </location>
</feature>
<evidence type="ECO:0000313" key="9">
    <source>
        <dbReference type="EMBL" id="GAB47928.1"/>
    </source>
</evidence>
<gene>
    <name evidence="9" type="primary">nuoM</name>
    <name evidence="9" type="ORF">MOPEL_031_00310</name>
</gene>
<dbReference type="InterPro" id="IPR003918">
    <property type="entry name" value="NADH_UbQ_OxRdtase"/>
</dbReference>
<comment type="similarity">
    <text evidence="2">Belongs to the complex I subunit 4 family.</text>
</comment>
<evidence type="ECO:0000256" key="2">
    <source>
        <dbReference type="ARBA" id="ARBA00009025"/>
    </source>
</evidence>
<evidence type="ECO:0000256" key="5">
    <source>
        <dbReference type="ARBA" id="ARBA00023136"/>
    </source>
</evidence>
<proteinExistence type="inferred from homology"/>
<feature type="transmembrane region" description="Helical" evidence="7">
    <location>
        <begin position="164"/>
        <end position="187"/>
    </location>
</feature>
<feature type="transmembrane region" description="Helical" evidence="7">
    <location>
        <begin position="409"/>
        <end position="432"/>
    </location>
</feature>
<feature type="transmembrane region" description="Helical" evidence="7">
    <location>
        <begin position="374"/>
        <end position="397"/>
    </location>
</feature>
<dbReference type="GO" id="GO:0012505">
    <property type="term" value="C:endomembrane system"/>
    <property type="evidence" value="ECO:0007669"/>
    <property type="project" value="UniProtKB-SubCell"/>
</dbReference>
<dbReference type="InterPro" id="IPR001750">
    <property type="entry name" value="ND/Mrp_TM"/>
</dbReference>
<reference evidence="9 10" key="1">
    <citation type="submission" date="2012-02" db="EMBL/GenBank/DDBJ databases">
        <title>Whole genome shotgun sequence of Mobilicoccus pelagius NBRC 104925.</title>
        <authorList>
            <person name="Yoshida Y."/>
            <person name="Hosoyama A."/>
            <person name="Tsuchikane K."/>
            <person name="Katsumata H."/>
            <person name="Yamazaki S."/>
            <person name="Fujita N."/>
        </authorList>
    </citation>
    <scope>NUCLEOTIDE SEQUENCE [LARGE SCALE GENOMIC DNA]</scope>
    <source>
        <strain evidence="9 10">NBRC 104925</strain>
    </source>
</reference>
<dbReference type="GO" id="GO:0042773">
    <property type="term" value="P:ATP synthesis coupled electron transport"/>
    <property type="evidence" value="ECO:0007669"/>
    <property type="project" value="InterPro"/>
</dbReference>
<dbReference type="GO" id="GO:0003954">
    <property type="term" value="F:NADH dehydrogenase activity"/>
    <property type="evidence" value="ECO:0007669"/>
    <property type="project" value="TreeGrafter"/>
</dbReference>
<keyword evidence="5 7" id="KW-0472">Membrane</keyword>
<dbReference type="EMBL" id="BAFE01000029">
    <property type="protein sequence ID" value="GAB47928.1"/>
    <property type="molecule type" value="Genomic_DNA"/>
</dbReference>
<name>H5UQC0_9MICO</name>
<dbReference type="GO" id="GO:0015990">
    <property type="term" value="P:electron transport coupled proton transport"/>
    <property type="evidence" value="ECO:0007669"/>
    <property type="project" value="TreeGrafter"/>
</dbReference>
<evidence type="ECO:0000256" key="7">
    <source>
        <dbReference type="SAM" id="Phobius"/>
    </source>
</evidence>
<protein>
    <submittedName>
        <fullName evidence="9">NADH-quinone oxidoreductase subunit M</fullName>
    </submittedName>
</protein>